<evidence type="ECO:0000313" key="2">
    <source>
        <dbReference type="EMBL" id="KAF9492398.1"/>
    </source>
</evidence>
<gene>
    <name evidence="2" type="ORF">BDN71DRAFT_1451607</name>
</gene>
<dbReference type="PROSITE" id="PS50181">
    <property type="entry name" value="FBOX"/>
    <property type="match status" value="1"/>
</dbReference>
<name>A0A9P6DDT7_PLEER</name>
<reference evidence="2" key="1">
    <citation type="submission" date="2020-11" db="EMBL/GenBank/DDBJ databases">
        <authorList>
            <consortium name="DOE Joint Genome Institute"/>
            <person name="Ahrendt S."/>
            <person name="Riley R."/>
            <person name="Andreopoulos W."/>
            <person name="Labutti K."/>
            <person name="Pangilinan J."/>
            <person name="Ruiz-Duenas F.J."/>
            <person name="Barrasa J.M."/>
            <person name="Sanchez-Garcia M."/>
            <person name="Camarero S."/>
            <person name="Miyauchi S."/>
            <person name="Serrano A."/>
            <person name="Linde D."/>
            <person name="Babiker R."/>
            <person name="Drula E."/>
            <person name="Ayuso-Fernandez I."/>
            <person name="Pacheco R."/>
            <person name="Padilla G."/>
            <person name="Ferreira P."/>
            <person name="Barriuso J."/>
            <person name="Kellner H."/>
            <person name="Castanera R."/>
            <person name="Alfaro M."/>
            <person name="Ramirez L."/>
            <person name="Pisabarro A.G."/>
            <person name="Kuo A."/>
            <person name="Tritt A."/>
            <person name="Lipzen A."/>
            <person name="He G."/>
            <person name="Yan M."/>
            <person name="Ng V."/>
            <person name="Cullen D."/>
            <person name="Martin F."/>
            <person name="Rosso M.-N."/>
            <person name="Henrissat B."/>
            <person name="Hibbett D."/>
            <person name="Martinez A.T."/>
            <person name="Grigoriev I.V."/>
        </authorList>
    </citation>
    <scope>NUCLEOTIDE SEQUENCE</scope>
    <source>
        <strain evidence="2">ATCC 90797</strain>
    </source>
</reference>
<evidence type="ECO:0000259" key="1">
    <source>
        <dbReference type="PROSITE" id="PS50181"/>
    </source>
</evidence>
<dbReference type="SMART" id="SM00256">
    <property type="entry name" value="FBOX"/>
    <property type="match status" value="1"/>
</dbReference>
<dbReference type="OrthoDB" id="3077395at2759"/>
<feature type="domain" description="F-box" evidence="1">
    <location>
        <begin position="30"/>
        <end position="76"/>
    </location>
</feature>
<keyword evidence="3" id="KW-1185">Reference proteome</keyword>
<dbReference type="InterPro" id="IPR036047">
    <property type="entry name" value="F-box-like_dom_sf"/>
</dbReference>
<dbReference type="Proteomes" id="UP000807025">
    <property type="component" value="Unassembled WGS sequence"/>
</dbReference>
<sequence length="501" mass="57204">MTTEVLRLVRLDWSHSILLRHLRSILWQPPKTLDDIPYDVAFVLSLYLSVQDLCSLRATSKRLFNLLQDRSIWLLVLRDILEVRPIPRLCLSLDAMELDEIMTATLRLTTLDRKIRGVDPIATFTISRSFEVIDLFPVPLPGGRHFVTLQDSERKLVVHDWDAITLEEGRPLVSPSKHPICFWRAVPVSSTAINVVVVSLEELDERDFHGRALPRSHFSIYCCEAHTGSFECIDYFSVNAEICALFFDTTHLAILWDDPDDAQFAYIRMYTKGLHTPFMRLTDPQYPRRGSITVLSRGYFIVAERAFHRMFALPVMHPVTGAHVADASVYHPSIWRTIQGGDCLRTPRVTSLQFGDPPSNGRPPPRFIVWTGRYRYITTLSSPDGSDVAYDVDSQLMWPDVPYSKGRDEVSILGKFSGVHCLPDRLIRLFSLPVTHTKSRGLMRLGAAPSSHHIQVTKLVCSGLLDNEFIHHLSYDEESGRLYVTYEDRTTPNRRIVLAHL</sequence>
<proteinExistence type="predicted"/>
<dbReference type="Gene3D" id="1.20.1280.50">
    <property type="match status" value="1"/>
</dbReference>
<comment type="caution">
    <text evidence="2">The sequence shown here is derived from an EMBL/GenBank/DDBJ whole genome shotgun (WGS) entry which is preliminary data.</text>
</comment>
<dbReference type="AlphaFoldDB" id="A0A9P6DDT7"/>
<organism evidence="2 3">
    <name type="scientific">Pleurotus eryngii</name>
    <name type="common">Boletus of the steppes</name>
    <dbReference type="NCBI Taxonomy" id="5323"/>
    <lineage>
        <taxon>Eukaryota</taxon>
        <taxon>Fungi</taxon>
        <taxon>Dikarya</taxon>
        <taxon>Basidiomycota</taxon>
        <taxon>Agaricomycotina</taxon>
        <taxon>Agaricomycetes</taxon>
        <taxon>Agaricomycetidae</taxon>
        <taxon>Agaricales</taxon>
        <taxon>Pleurotineae</taxon>
        <taxon>Pleurotaceae</taxon>
        <taxon>Pleurotus</taxon>
    </lineage>
</organism>
<evidence type="ECO:0000313" key="3">
    <source>
        <dbReference type="Proteomes" id="UP000807025"/>
    </source>
</evidence>
<dbReference type="EMBL" id="MU154602">
    <property type="protein sequence ID" value="KAF9492398.1"/>
    <property type="molecule type" value="Genomic_DNA"/>
</dbReference>
<accession>A0A9P6DDT7</accession>
<protein>
    <recommendedName>
        <fullName evidence="1">F-box domain-containing protein</fullName>
    </recommendedName>
</protein>
<dbReference type="SUPFAM" id="SSF81383">
    <property type="entry name" value="F-box domain"/>
    <property type="match status" value="1"/>
</dbReference>
<dbReference type="InterPro" id="IPR001810">
    <property type="entry name" value="F-box_dom"/>
</dbReference>